<organism evidence="6 7">
    <name type="scientific">Filibacter tadaridae</name>
    <dbReference type="NCBI Taxonomy" id="2483811"/>
    <lineage>
        <taxon>Bacteria</taxon>
        <taxon>Bacillati</taxon>
        <taxon>Bacillota</taxon>
        <taxon>Bacilli</taxon>
        <taxon>Bacillales</taxon>
        <taxon>Caryophanaceae</taxon>
        <taxon>Filibacter</taxon>
    </lineage>
</organism>
<dbReference type="InterPro" id="IPR000192">
    <property type="entry name" value="Aminotrans_V_dom"/>
</dbReference>
<dbReference type="SUPFAM" id="SSF55729">
    <property type="entry name" value="Acyl-CoA N-acyltransferases (Nat)"/>
    <property type="match status" value="1"/>
</dbReference>
<dbReference type="Gene3D" id="3.40.640.10">
    <property type="entry name" value="Type I PLP-dependent aspartate aminotransferase-like (Major domain)"/>
    <property type="match status" value="1"/>
</dbReference>
<dbReference type="AlphaFoldDB" id="A0A3P5WJD2"/>
<dbReference type="GO" id="GO:0016491">
    <property type="term" value="F:oxidoreductase activity"/>
    <property type="evidence" value="ECO:0007669"/>
    <property type="project" value="UniProtKB-KW"/>
</dbReference>
<dbReference type="Proteomes" id="UP000270468">
    <property type="component" value="Unassembled WGS sequence"/>
</dbReference>
<keyword evidence="7" id="KW-1185">Reference proteome</keyword>
<evidence type="ECO:0000256" key="3">
    <source>
        <dbReference type="ARBA" id="ARBA00022679"/>
    </source>
</evidence>
<dbReference type="PANTHER" id="PTHR42778:SF1">
    <property type="entry name" value="2-AMINOETHYLPHOSPHONATE--PYRUVATE TRANSAMINASE"/>
    <property type="match status" value="1"/>
</dbReference>
<proteinExistence type="predicted"/>
<dbReference type="PANTHER" id="PTHR42778">
    <property type="entry name" value="2-AMINOETHYLPHOSPHONATE--PYRUVATE TRANSAMINASE"/>
    <property type="match status" value="1"/>
</dbReference>
<dbReference type="RefSeq" id="WP_124069050.1">
    <property type="nucleotide sequence ID" value="NZ_CBCRXF010000007.1"/>
</dbReference>
<dbReference type="InterPro" id="IPR015422">
    <property type="entry name" value="PyrdxlP-dep_Trfase_small"/>
</dbReference>
<evidence type="ECO:0000313" key="7">
    <source>
        <dbReference type="Proteomes" id="UP000270468"/>
    </source>
</evidence>
<dbReference type="PROSITE" id="PS51186">
    <property type="entry name" value="GNAT"/>
    <property type="match status" value="1"/>
</dbReference>
<dbReference type="OrthoDB" id="389074at2"/>
<keyword evidence="3" id="KW-0808">Transferase</keyword>
<name>A0A3P5WJD2_9BACL</name>
<reference evidence="6 7" key="1">
    <citation type="submission" date="2018-11" db="EMBL/GenBank/DDBJ databases">
        <authorList>
            <person name="Criscuolo A."/>
        </authorList>
    </citation>
    <scope>NUCLEOTIDE SEQUENCE [LARGE SCALE GENOMIC DNA]</scope>
    <source>
        <strain evidence="6">ATB-66</strain>
    </source>
</reference>
<dbReference type="GO" id="GO:0008483">
    <property type="term" value="F:transaminase activity"/>
    <property type="evidence" value="ECO:0007669"/>
    <property type="project" value="UniProtKB-KW"/>
</dbReference>
<keyword evidence="4" id="KW-0663">Pyridoxal phosphate</keyword>
<dbReference type="InterPro" id="IPR000182">
    <property type="entry name" value="GNAT_dom"/>
</dbReference>
<evidence type="ECO:0000313" key="6">
    <source>
        <dbReference type="EMBL" id="VDC21605.1"/>
    </source>
</evidence>
<dbReference type="EMBL" id="UXAV01000020">
    <property type="protein sequence ID" value="VDC21605.1"/>
    <property type="molecule type" value="Genomic_DNA"/>
</dbReference>
<dbReference type="Pfam" id="PF00266">
    <property type="entry name" value="Aminotran_5"/>
    <property type="match status" value="1"/>
</dbReference>
<gene>
    <name evidence="6" type="ORF">FILTAD_00609</name>
</gene>
<dbReference type="Gene3D" id="3.40.630.30">
    <property type="match status" value="1"/>
</dbReference>
<protein>
    <submittedName>
        <fullName evidence="6">Soluble hydrogenase 42 kDa subunit</fullName>
        <ecNumber evidence="6">1.12.-.-</ecNumber>
    </submittedName>
</protein>
<dbReference type="InterPro" id="IPR016181">
    <property type="entry name" value="Acyl_CoA_acyltransferase"/>
</dbReference>
<dbReference type="InterPro" id="IPR015424">
    <property type="entry name" value="PyrdxlP-dep_Trfase"/>
</dbReference>
<evidence type="ECO:0000256" key="2">
    <source>
        <dbReference type="ARBA" id="ARBA00022576"/>
    </source>
</evidence>
<evidence type="ECO:0000259" key="5">
    <source>
        <dbReference type="PROSITE" id="PS51186"/>
    </source>
</evidence>
<dbReference type="GO" id="GO:0016747">
    <property type="term" value="F:acyltransferase activity, transferring groups other than amino-acyl groups"/>
    <property type="evidence" value="ECO:0007669"/>
    <property type="project" value="InterPro"/>
</dbReference>
<dbReference type="EC" id="1.12.-.-" evidence="6"/>
<dbReference type="Pfam" id="PF13444">
    <property type="entry name" value="Acetyltransf_5"/>
    <property type="match status" value="1"/>
</dbReference>
<evidence type="ECO:0000256" key="1">
    <source>
        <dbReference type="ARBA" id="ARBA00001933"/>
    </source>
</evidence>
<dbReference type="InterPro" id="IPR015421">
    <property type="entry name" value="PyrdxlP-dep_Trfase_major"/>
</dbReference>
<accession>A0A3P5WJD2</accession>
<feature type="domain" description="N-acetyltransferase" evidence="5">
    <location>
        <begin position="2"/>
        <end position="170"/>
    </location>
</feature>
<keyword evidence="6" id="KW-0560">Oxidoreductase</keyword>
<keyword evidence="2" id="KW-0032">Aminotransferase</keyword>
<comment type="cofactor">
    <cofactor evidence="1">
        <name>pyridoxal 5'-phosphate</name>
        <dbReference type="ChEBI" id="CHEBI:597326"/>
    </cofactor>
</comment>
<dbReference type="SUPFAM" id="SSF53383">
    <property type="entry name" value="PLP-dependent transferases"/>
    <property type="match status" value="1"/>
</dbReference>
<evidence type="ECO:0000256" key="4">
    <source>
        <dbReference type="ARBA" id="ARBA00022898"/>
    </source>
</evidence>
<sequence>MSFIYKIAETPSEFEQIHELNYRTFVEEIPQHERNESQKLVDKFHAENTYIICLKNDQVVGMLALRGERPFSLDGKIGTVERHLPIEVDNPVEIRLLAIDHVYRNGRAFLGLMQALVRYCLKAGYDAALISGTVREQKLYGQLGFLPFAELTGTTEAAFQPMYLTKKTYEAGIAGRISKPHVNFLPGPTTISDEVRDALMIEPLSHRSAEFESLLKRVQCKLTALCNAQHVQLLQGTGTLANDVVAAQLSLIDGKGLILVNGEFGLRLGDHATRFGMKFDVIETKWGEVFDEEQVADAIKSGGYSWLWTVYCETSTGILNDVGLLKKVCSENDVALALDCVSVIGTVRVDLNGVAFASGVSGKGLAGYTGLSFVFHKEEVEKSERLPRYLDLGAYTEAEGIPYSQSSNLLYALDAALLKYDDANEVFTSIKTRAHKVRKAVEKTGFRIPVTEESATPAIVTLIMPEDVSAILLGDNLYLNGFNVHYESSYLQEKNWLQIASMNDVPEKELDRFLNVLNFLASGKQSTFTTIS</sequence>
<dbReference type="Gene3D" id="3.90.1150.10">
    <property type="entry name" value="Aspartate Aminotransferase, domain 1"/>
    <property type="match status" value="1"/>
</dbReference>